<keyword evidence="5" id="KW-1015">Disulfide bond</keyword>
<proteinExistence type="inferred from homology"/>
<reference evidence="9" key="1">
    <citation type="submission" date="2022-01" db="EMBL/GenBank/DDBJ databases">
        <authorList>
            <person name="Braso-Vives M."/>
        </authorList>
    </citation>
    <scope>NUCLEOTIDE SEQUENCE</scope>
</reference>
<evidence type="ECO:0000259" key="8">
    <source>
        <dbReference type="Pfam" id="PF06607"/>
    </source>
</evidence>
<dbReference type="PANTHER" id="PTHR18821">
    <property type="entry name" value="PROKINETICIN"/>
    <property type="match status" value="1"/>
</dbReference>
<evidence type="ECO:0000256" key="6">
    <source>
        <dbReference type="ARBA" id="ARBA00023259"/>
    </source>
</evidence>
<organism evidence="9 10">
    <name type="scientific">Branchiostoma lanceolatum</name>
    <name type="common">Common lancelet</name>
    <name type="synonym">Amphioxus lanceolatum</name>
    <dbReference type="NCBI Taxonomy" id="7740"/>
    <lineage>
        <taxon>Eukaryota</taxon>
        <taxon>Metazoa</taxon>
        <taxon>Chordata</taxon>
        <taxon>Cephalochordata</taxon>
        <taxon>Leptocardii</taxon>
        <taxon>Amphioxiformes</taxon>
        <taxon>Branchiostomatidae</taxon>
        <taxon>Branchiostoma</taxon>
    </lineage>
</organism>
<dbReference type="Pfam" id="PF06607">
    <property type="entry name" value="Prokineticin"/>
    <property type="match status" value="1"/>
</dbReference>
<feature type="chain" id="PRO_5035458316" evidence="7">
    <location>
        <begin position="22"/>
        <end position="110"/>
    </location>
</feature>
<evidence type="ECO:0000256" key="2">
    <source>
        <dbReference type="ARBA" id="ARBA00006999"/>
    </source>
</evidence>
<keyword evidence="6" id="KW-1213">G-protein coupled receptor impairing toxin</keyword>
<sequence length="110" mass="12008">MITKTSLLLLVYMILNGAGQGMVFTGECRSDDHCIRYKSLDTCCAFWGPKGALTVCKKLGEWGQLCQVNPQGIPYPFGGREITWLCPCGFGLTCQPLLPGAKIGTCHHKL</sequence>
<evidence type="ECO:0000256" key="3">
    <source>
        <dbReference type="ARBA" id="ARBA00022525"/>
    </source>
</evidence>
<evidence type="ECO:0000256" key="1">
    <source>
        <dbReference type="ARBA" id="ARBA00004613"/>
    </source>
</evidence>
<evidence type="ECO:0000256" key="7">
    <source>
        <dbReference type="SAM" id="SignalP"/>
    </source>
</evidence>
<dbReference type="InterPro" id="IPR023569">
    <property type="entry name" value="Prokineticin_domain"/>
</dbReference>
<keyword evidence="10" id="KW-1185">Reference proteome</keyword>
<protein>
    <submittedName>
        <fullName evidence="9">Hypp1294 protein</fullName>
    </submittedName>
</protein>
<comment type="similarity">
    <text evidence="2">Belongs to the AVIT (prokineticin) family.</text>
</comment>
<feature type="domain" description="Prokineticin" evidence="8">
    <location>
        <begin position="8"/>
        <end position="95"/>
    </location>
</feature>
<dbReference type="OrthoDB" id="10289423at2759"/>
<keyword evidence="7" id="KW-0732">Signal</keyword>
<dbReference type="Gene3D" id="2.10.80.10">
    <property type="entry name" value="Lipase, subunit A"/>
    <property type="match status" value="1"/>
</dbReference>
<keyword evidence="3" id="KW-0964">Secreted</keyword>
<gene>
    <name evidence="9" type="primary">Hypp1294</name>
    <name evidence="9" type="ORF">BLAG_LOCUS13582</name>
</gene>
<feature type="signal peptide" evidence="7">
    <location>
        <begin position="1"/>
        <end position="21"/>
    </location>
</feature>
<accession>A0A8J9ZIF5</accession>
<keyword evidence="4" id="KW-0800">Toxin</keyword>
<evidence type="ECO:0000256" key="5">
    <source>
        <dbReference type="ARBA" id="ARBA00023157"/>
    </source>
</evidence>
<dbReference type="GO" id="GO:0090729">
    <property type="term" value="F:toxin activity"/>
    <property type="evidence" value="ECO:0007669"/>
    <property type="project" value="UniProtKB-KW"/>
</dbReference>
<dbReference type="AlphaFoldDB" id="A0A8J9ZIF5"/>
<dbReference type="Proteomes" id="UP000838412">
    <property type="component" value="Chromosome 2"/>
</dbReference>
<evidence type="ECO:0000313" key="10">
    <source>
        <dbReference type="Proteomes" id="UP000838412"/>
    </source>
</evidence>
<evidence type="ECO:0000256" key="4">
    <source>
        <dbReference type="ARBA" id="ARBA00022656"/>
    </source>
</evidence>
<comment type="subcellular location">
    <subcellularLocation>
        <location evidence="1">Secreted</location>
    </subcellularLocation>
</comment>
<dbReference type="PANTHER" id="PTHR18821:SF2">
    <property type="entry name" value="DICKKOPF-RELATED PROTEIN 3-LIKE"/>
    <property type="match status" value="1"/>
</dbReference>
<dbReference type="InterPro" id="IPR009523">
    <property type="entry name" value="Prokineticin"/>
</dbReference>
<name>A0A8J9ZIF5_BRALA</name>
<evidence type="ECO:0000313" key="9">
    <source>
        <dbReference type="EMBL" id="CAH1254022.1"/>
    </source>
</evidence>
<dbReference type="EMBL" id="OV696687">
    <property type="protein sequence ID" value="CAH1254022.1"/>
    <property type="molecule type" value="Genomic_DNA"/>
</dbReference>
<dbReference type="GO" id="GO:0005576">
    <property type="term" value="C:extracellular region"/>
    <property type="evidence" value="ECO:0007669"/>
    <property type="project" value="UniProtKB-SubCell"/>
</dbReference>